<evidence type="ECO:0000313" key="2">
    <source>
        <dbReference type="Proteomes" id="UP000030081"/>
    </source>
</evidence>
<dbReference type="AlphaFoldDB" id="A0AAN0SHM7"/>
<keyword evidence="2" id="KW-1185">Reference proteome</keyword>
<protein>
    <submittedName>
        <fullName evidence="1">Uncharacterized protein</fullName>
    </submittedName>
</protein>
<geneLocation type="plasmid" evidence="1 2">
    <name>p319</name>
</geneLocation>
<name>A0AAN0SHM7_9VIBR</name>
<dbReference type="KEGG" id="vcy:IX92_27245"/>
<dbReference type="EMBL" id="CP009620">
    <property type="protein sequence ID" value="AIW22754.1"/>
    <property type="molecule type" value="Genomic_DNA"/>
</dbReference>
<evidence type="ECO:0000313" key="1">
    <source>
        <dbReference type="EMBL" id="AIW22754.1"/>
    </source>
</evidence>
<dbReference type="RefSeq" id="WP_043011635.1">
    <property type="nucleotide sequence ID" value="NZ_CP009620.1"/>
</dbReference>
<accession>A0AAN0SHM7</accession>
<sequence length="155" mass="17990">MIPQPQILPGSIVQITLNNGRLGFGLALRSPLMAFSRMTLTVCPEPITSVFDWPTFVLRMKYFNQCPDNWQVIGQVIDHPWIERSFDFYRYDPLTRTFAIVSCESHREATYEQCLPLESTLLWRASEVNDRLLAYSEGRPCQWTKARSATLTTRR</sequence>
<dbReference type="Proteomes" id="UP000030081">
    <property type="component" value="Plasmid p319"/>
</dbReference>
<proteinExistence type="predicted"/>
<gene>
    <name evidence="1" type="ORF">IX92_27245</name>
</gene>
<reference evidence="1 2" key="1">
    <citation type="submission" date="2014-10" db="EMBL/GenBank/DDBJ databases">
        <title>The Complete Genome Sequence for the Shellfish Pathogen Vibrio coralliilyticus RE98 Isolated from a Shellfish Hatchery.</title>
        <authorList>
            <person name="Richards G.P."/>
            <person name="Bono J.L."/>
            <person name="Watson M.A."/>
            <person name="Needleman D.S."/>
        </authorList>
    </citation>
    <scope>NUCLEOTIDE SEQUENCE [LARGE SCALE GENOMIC DNA]</scope>
    <source>
        <strain evidence="1 2">RE98</strain>
        <plasmid evidence="1 2">p319</plasmid>
    </source>
</reference>
<organism evidence="1 2">
    <name type="scientific">Vibrio coralliilyticus</name>
    <dbReference type="NCBI Taxonomy" id="190893"/>
    <lineage>
        <taxon>Bacteria</taxon>
        <taxon>Pseudomonadati</taxon>
        <taxon>Pseudomonadota</taxon>
        <taxon>Gammaproteobacteria</taxon>
        <taxon>Vibrionales</taxon>
        <taxon>Vibrionaceae</taxon>
        <taxon>Vibrio</taxon>
    </lineage>
</organism>
<keyword evidence="1" id="KW-0614">Plasmid</keyword>